<comment type="caution">
    <text evidence="1">The sequence shown here is derived from an EMBL/GenBank/DDBJ whole genome shotgun (WGS) entry which is preliminary data.</text>
</comment>
<name>A0AAV7J4P8_COTGL</name>
<protein>
    <submittedName>
        <fullName evidence="1">Uncharacterized protein</fullName>
    </submittedName>
</protein>
<reference evidence="1 2" key="1">
    <citation type="journal article" date="2021" name="J. Hered.">
        <title>A chromosome-level genome assembly of the parasitoid wasp, Cotesia glomerata (Hymenoptera: Braconidae).</title>
        <authorList>
            <person name="Pinto B.J."/>
            <person name="Weis J.J."/>
            <person name="Gamble T."/>
            <person name="Ode P.J."/>
            <person name="Paul R."/>
            <person name="Zaspel J.M."/>
        </authorList>
    </citation>
    <scope>NUCLEOTIDE SEQUENCE [LARGE SCALE GENOMIC DNA]</scope>
    <source>
        <strain evidence="1">CgM1</strain>
    </source>
</reference>
<keyword evidence="2" id="KW-1185">Reference proteome</keyword>
<evidence type="ECO:0000313" key="1">
    <source>
        <dbReference type="EMBL" id="KAH0564280.1"/>
    </source>
</evidence>
<accession>A0AAV7J4P8</accession>
<gene>
    <name evidence="1" type="ORF">KQX54_011169</name>
</gene>
<dbReference type="EMBL" id="JAHXZJ010000002">
    <property type="protein sequence ID" value="KAH0564280.1"/>
    <property type="molecule type" value="Genomic_DNA"/>
</dbReference>
<organism evidence="1 2">
    <name type="scientific">Cotesia glomerata</name>
    <name type="common">Lepidopteran parasitic wasp</name>
    <name type="synonym">Apanteles glomeratus</name>
    <dbReference type="NCBI Taxonomy" id="32391"/>
    <lineage>
        <taxon>Eukaryota</taxon>
        <taxon>Metazoa</taxon>
        <taxon>Ecdysozoa</taxon>
        <taxon>Arthropoda</taxon>
        <taxon>Hexapoda</taxon>
        <taxon>Insecta</taxon>
        <taxon>Pterygota</taxon>
        <taxon>Neoptera</taxon>
        <taxon>Endopterygota</taxon>
        <taxon>Hymenoptera</taxon>
        <taxon>Apocrita</taxon>
        <taxon>Ichneumonoidea</taxon>
        <taxon>Braconidae</taxon>
        <taxon>Microgastrinae</taxon>
        <taxon>Cotesia</taxon>
    </lineage>
</organism>
<dbReference type="AlphaFoldDB" id="A0AAV7J4P8"/>
<proteinExistence type="predicted"/>
<dbReference type="Proteomes" id="UP000826195">
    <property type="component" value="Unassembled WGS sequence"/>
</dbReference>
<sequence length="95" mass="10474">MLAKGERGKATDFSIAAIMAPRGPSFGHYHLQGLQALGDTSNTNVECTNKFDASPTLDHLVTGFWVVINLWMLRGKQTLPEARSYFYITLHSCSA</sequence>
<evidence type="ECO:0000313" key="2">
    <source>
        <dbReference type="Proteomes" id="UP000826195"/>
    </source>
</evidence>